<protein>
    <recommendedName>
        <fullName evidence="4">SMP-30/Gluconolactonase/LRE-like region domain-containing protein</fullName>
    </recommendedName>
</protein>
<dbReference type="InterPro" id="IPR050952">
    <property type="entry name" value="TRIM-NHL_E3_ligases"/>
</dbReference>
<dbReference type="PANTHER" id="PTHR24104">
    <property type="entry name" value="E3 UBIQUITIN-PROTEIN LIGASE NHLRC1-RELATED"/>
    <property type="match status" value="1"/>
</dbReference>
<keyword evidence="1" id="KW-0732">Signal</keyword>
<organism evidence="2 3">
    <name type="scientific">Bdellovibrio reynosensis</name>
    <dbReference type="NCBI Taxonomy" id="2835041"/>
    <lineage>
        <taxon>Bacteria</taxon>
        <taxon>Pseudomonadati</taxon>
        <taxon>Bdellovibrionota</taxon>
        <taxon>Bdellovibrionia</taxon>
        <taxon>Bdellovibrionales</taxon>
        <taxon>Pseudobdellovibrionaceae</taxon>
        <taxon>Bdellovibrio</taxon>
    </lineage>
</organism>
<dbReference type="Gene3D" id="2.40.10.500">
    <property type="match status" value="1"/>
</dbReference>
<dbReference type="PANTHER" id="PTHR24104:SF25">
    <property type="entry name" value="PROTEIN LIN-41"/>
    <property type="match status" value="1"/>
</dbReference>
<feature type="signal peptide" evidence="1">
    <location>
        <begin position="1"/>
        <end position="23"/>
    </location>
</feature>
<dbReference type="RefSeq" id="WP_243539663.1">
    <property type="nucleotide sequence ID" value="NZ_CP093442.1"/>
</dbReference>
<keyword evidence="3" id="KW-1185">Reference proteome</keyword>
<evidence type="ECO:0008006" key="4">
    <source>
        <dbReference type="Google" id="ProtNLM"/>
    </source>
</evidence>
<proteinExistence type="predicted"/>
<dbReference type="Gene3D" id="2.120.10.30">
    <property type="entry name" value="TolB, C-terminal domain"/>
    <property type="match status" value="2"/>
</dbReference>
<dbReference type="EMBL" id="CP093442">
    <property type="protein sequence ID" value="UOF02371.1"/>
    <property type="molecule type" value="Genomic_DNA"/>
</dbReference>
<accession>A0ABY4CFC9</accession>
<evidence type="ECO:0000313" key="3">
    <source>
        <dbReference type="Proteomes" id="UP000830116"/>
    </source>
</evidence>
<gene>
    <name evidence="2" type="ORF">MNR06_05330</name>
</gene>
<evidence type="ECO:0000313" key="2">
    <source>
        <dbReference type="EMBL" id="UOF02371.1"/>
    </source>
</evidence>
<evidence type="ECO:0000256" key="1">
    <source>
        <dbReference type="SAM" id="SignalP"/>
    </source>
</evidence>
<feature type="chain" id="PRO_5045188910" description="SMP-30/Gluconolactonase/LRE-like region domain-containing protein" evidence="1">
    <location>
        <begin position="24"/>
        <end position="610"/>
    </location>
</feature>
<dbReference type="Proteomes" id="UP000830116">
    <property type="component" value="Chromosome"/>
</dbReference>
<reference evidence="2" key="1">
    <citation type="submission" date="2022-03" db="EMBL/GenBank/DDBJ databases">
        <title>Genome Identification and Characterization of new species Bdellovibrio reynosense LBG001 sp. nov. from a Mexico soil sample.</title>
        <authorList>
            <person name="Camilli A."/>
            <person name="Ajao Y."/>
            <person name="Guo X."/>
        </authorList>
    </citation>
    <scope>NUCLEOTIDE SEQUENCE</scope>
    <source>
        <strain evidence="2">LBG001</strain>
    </source>
</reference>
<name>A0ABY4CFC9_9BACT</name>
<dbReference type="SUPFAM" id="SSF101898">
    <property type="entry name" value="NHL repeat"/>
    <property type="match status" value="2"/>
</dbReference>
<dbReference type="InterPro" id="IPR011042">
    <property type="entry name" value="6-blade_b-propeller_TolB-like"/>
</dbReference>
<sequence>MGTLYKSLLAILLLTQTACSFNAALFGWSDDSSKTPATDPGTGAAKVKGSFPLGAFGFTTEHKMFLKSTADGKFVFKTFTNEIVVTDSLGAVLHRFTPAVGEVTGIAVDSNNKLYITCTDSVLPNFTRYLKKFELDGTVIGNLVTYGDEDGNPSDADPNDSNTYVVGRPSSPFVTSDGTVYVAIFSEIRKYNAAGVLQDTIGLGHGAADGFIQGNPVYYVESDGAVYVVDDYTTRLQKFDSNGDFVSKITWPKQIDYIDNTSGIPVNIQGIPGSIIRNTDGSFVLTEYMGNEGFVVAFSSAGTFLWAKDGSDRNDADYPVFNGNLMYVSKYNNKYYVGFRDEVAIYNSDGTYAGNHKQRMTGAASVVRLANGTFYVGSGNGIHRYNAKGEWQESFAAGRMIYGLAASDSVLYAVDPTTSGLIYKYSFDGTAQGTITFAGPGAQPMGLSIDKDKTTLYVADGASVYKIPLSTEVAAAFGTGNYDVPAAVSAQKDGTVIVIDIVGGTTTTPKRFNADGTLASTNFDLATSGAIGMSLGVATDSKGRIYVSAALGNKVYVFEANGTFVTTYTSGSLSMPFGMTIDQHDDLFVADSGNSVVKKFSTTDGSIQAE</sequence>